<accession>S8AEW1</accession>
<reference evidence="1 2" key="1">
    <citation type="journal article" date="2013" name="PLoS Genet.">
        <title>Genomic mechanisms accounting for the adaptation to parasitism in nematode-trapping fungi.</title>
        <authorList>
            <person name="Meerupati T."/>
            <person name="Andersson K.M."/>
            <person name="Friman E."/>
            <person name="Kumar D."/>
            <person name="Tunlid A."/>
            <person name="Ahren D."/>
        </authorList>
    </citation>
    <scope>NUCLEOTIDE SEQUENCE [LARGE SCALE GENOMIC DNA]</scope>
    <source>
        <strain evidence="1 2">CBS 200.50</strain>
    </source>
</reference>
<evidence type="ECO:0000313" key="1">
    <source>
        <dbReference type="EMBL" id="EPS41444.1"/>
    </source>
</evidence>
<name>S8AEW1_DACHA</name>
<organism evidence="1 2">
    <name type="scientific">Dactylellina haptotyla (strain CBS 200.50)</name>
    <name type="common">Nematode-trapping fungus</name>
    <name type="synonym">Monacrosporium haptotylum</name>
    <dbReference type="NCBI Taxonomy" id="1284197"/>
    <lineage>
        <taxon>Eukaryota</taxon>
        <taxon>Fungi</taxon>
        <taxon>Dikarya</taxon>
        <taxon>Ascomycota</taxon>
        <taxon>Pezizomycotina</taxon>
        <taxon>Orbiliomycetes</taxon>
        <taxon>Orbiliales</taxon>
        <taxon>Orbiliaceae</taxon>
        <taxon>Dactylellina</taxon>
    </lineage>
</organism>
<comment type="caution">
    <text evidence="1">The sequence shown here is derived from an EMBL/GenBank/DDBJ whole genome shotgun (WGS) entry which is preliminary data.</text>
</comment>
<proteinExistence type="predicted"/>
<dbReference type="HOGENOM" id="CLU_1315368_0_0_1"/>
<protein>
    <submittedName>
        <fullName evidence="1">Uncharacterized protein</fullName>
    </submittedName>
</protein>
<dbReference type="EMBL" id="AQGS01000240">
    <property type="protein sequence ID" value="EPS41444.1"/>
    <property type="molecule type" value="Genomic_DNA"/>
</dbReference>
<evidence type="ECO:0000313" key="2">
    <source>
        <dbReference type="Proteomes" id="UP000015100"/>
    </source>
</evidence>
<sequence>MLNVVFGDIIVNLKEALDALTPYAGENPLYRLLIQFQIKTPMSSIPLQKYMTMVVPFASLAALNAFGAKCYKAGKYKYTGKDMFIISPGNQIPTPASPINKASQNAMTPTDGAASDTVTQVIETIDTKVSTKTDFAYSTALSSSEDVVNFDDMTYADMRNEIIRLRKLLKVAVSVGFDPETAQSPEPVEEYELARQGSGIIDRSKAGLD</sequence>
<keyword evidence="2" id="KW-1185">Reference proteome</keyword>
<gene>
    <name evidence="1" type="ORF">H072_4664</name>
</gene>
<dbReference type="AlphaFoldDB" id="S8AEW1"/>
<dbReference type="Proteomes" id="UP000015100">
    <property type="component" value="Unassembled WGS sequence"/>
</dbReference>
<reference evidence="2" key="2">
    <citation type="submission" date="2013-04" db="EMBL/GenBank/DDBJ databases">
        <title>Genomic mechanisms accounting for the adaptation to parasitism in nematode-trapping fungi.</title>
        <authorList>
            <person name="Ahren D.G."/>
        </authorList>
    </citation>
    <scope>NUCLEOTIDE SEQUENCE [LARGE SCALE GENOMIC DNA]</scope>
    <source>
        <strain evidence="2">CBS 200.50</strain>
    </source>
</reference>